<dbReference type="PANTHER" id="PTHR38442:SF1">
    <property type="entry name" value="INNER MEMBRANE PROTEIN"/>
    <property type="match status" value="1"/>
</dbReference>
<feature type="transmembrane region" description="Helical" evidence="1">
    <location>
        <begin position="410"/>
        <end position="431"/>
    </location>
</feature>
<dbReference type="InterPro" id="IPR007383">
    <property type="entry name" value="DUF445"/>
</dbReference>
<proteinExistence type="predicted"/>
<accession>A0A348AIG6</accession>
<dbReference type="Pfam" id="PF04286">
    <property type="entry name" value="DUF445"/>
    <property type="match status" value="1"/>
</dbReference>
<keyword evidence="1" id="KW-0472">Membrane</keyword>
<dbReference type="OrthoDB" id="9769590at2"/>
<keyword evidence="1" id="KW-1133">Transmembrane helix</keyword>
<evidence type="ECO:0000256" key="1">
    <source>
        <dbReference type="SAM" id="Phobius"/>
    </source>
</evidence>
<reference evidence="2 3" key="1">
    <citation type="journal article" date="2018" name="Int. J. Syst. Evol. Microbiol.">
        <title>Methylomusa anaerophila gen. nov., sp. nov., an anaerobic methanol-utilizing bacterium isolated from a microbial fuel cell.</title>
        <authorList>
            <person name="Amano N."/>
            <person name="Yamamuro A."/>
            <person name="Miyahara M."/>
            <person name="Kouzuma A."/>
            <person name="Abe T."/>
            <person name="Watanabe K."/>
        </authorList>
    </citation>
    <scope>NUCLEOTIDE SEQUENCE [LARGE SCALE GENOMIC DNA]</scope>
    <source>
        <strain evidence="2 3">MMFC1</strain>
    </source>
</reference>
<sequence length="447" mass="50524">MNKQKANIILALAFLVFSLAVAVKYYYPAGFWARLLLTVAEASLVGGIADWFAVTALFRKPLGFPYHTALIPRNRQRIIAALANAVERDFLSKESIKARLEKARVMEWIIKQADSRRTGVRLRRFISQIVEEAIATINPAVVGKYLNQAIKNALKSQPIATYAAAGARWAQGEDKDRLLYEAILDELIELVRDSKTREAIFFYLEGIKQKEANKTWLASVLTGVMEQTDSLNLVDAAIALQNEIIIALAEMRVEQNHPIWLWFREELTVVVENLETNENWIAATDLWKDGVLNRIDLSEPLAAAAASALHSLGGSQTAAPAGSVSRGDSRQFIVDSIMTEIEKYWEKFKNNRKMMNQVETYIRELILQIVDNEHHLIGEAVQTALNRLTDEDLNYFIEDKAGDDLQWIRINGVVVGAVVGLFLTLFLHFIYDPYLVPTIRQLVEIRL</sequence>
<name>A0A348AIG6_9FIRM</name>
<gene>
    <name evidence="2" type="ORF">MAMMFC1_01531</name>
</gene>
<evidence type="ECO:0000313" key="2">
    <source>
        <dbReference type="EMBL" id="BBB90864.1"/>
    </source>
</evidence>
<dbReference type="Proteomes" id="UP000276437">
    <property type="component" value="Chromosome"/>
</dbReference>
<dbReference type="AlphaFoldDB" id="A0A348AIG6"/>
<organism evidence="2 3">
    <name type="scientific">Methylomusa anaerophila</name>
    <dbReference type="NCBI Taxonomy" id="1930071"/>
    <lineage>
        <taxon>Bacteria</taxon>
        <taxon>Bacillati</taxon>
        <taxon>Bacillota</taxon>
        <taxon>Negativicutes</taxon>
        <taxon>Selenomonadales</taxon>
        <taxon>Sporomusaceae</taxon>
        <taxon>Methylomusa</taxon>
    </lineage>
</organism>
<dbReference type="KEGG" id="mana:MAMMFC1_01531"/>
<evidence type="ECO:0000313" key="3">
    <source>
        <dbReference type="Proteomes" id="UP000276437"/>
    </source>
</evidence>
<dbReference type="RefSeq" id="WP_126307832.1">
    <property type="nucleotide sequence ID" value="NZ_AP018449.1"/>
</dbReference>
<dbReference type="EMBL" id="AP018449">
    <property type="protein sequence ID" value="BBB90864.1"/>
    <property type="molecule type" value="Genomic_DNA"/>
</dbReference>
<keyword evidence="3" id="KW-1185">Reference proteome</keyword>
<dbReference type="PANTHER" id="PTHR38442">
    <property type="entry name" value="INNER MEMBRANE PROTEIN-RELATED"/>
    <property type="match status" value="1"/>
</dbReference>
<evidence type="ECO:0008006" key="4">
    <source>
        <dbReference type="Google" id="ProtNLM"/>
    </source>
</evidence>
<keyword evidence="1" id="KW-0812">Transmembrane</keyword>
<protein>
    <recommendedName>
        <fullName evidence="4">DUF445 domain-containing protein</fullName>
    </recommendedName>
</protein>
<dbReference type="GO" id="GO:0005886">
    <property type="term" value="C:plasma membrane"/>
    <property type="evidence" value="ECO:0007669"/>
    <property type="project" value="TreeGrafter"/>
</dbReference>